<feature type="transmembrane region" description="Helical" evidence="1">
    <location>
        <begin position="16"/>
        <end position="37"/>
    </location>
</feature>
<reference evidence="2" key="1">
    <citation type="submission" date="2021-06" db="EMBL/GenBank/DDBJ databases">
        <authorList>
            <person name="Hodson N. C."/>
            <person name="Mongue J. A."/>
            <person name="Jaron S. K."/>
        </authorList>
    </citation>
    <scope>NUCLEOTIDE SEQUENCE</scope>
</reference>
<feature type="non-terminal residue" evidence="2">
    <location>
        <position position="1"/>
    </location>
</feature>
<keyword evidence="3" id="KW-1185">Reference proteome</keyword>
<dbReference type="OrthoDB" id="6366728at2759"/>
<dbReference type="AlphaFoldDB" id="A0A8J2KJR7"/>
<keyword evidence="1" id="KW-0472">Membrane</keyword>
<organism evidence="2 3">
    <name type="scientific">Allacma fusca</name>
    <dbReference type="NCBI Taxonomy" id="39272"/>
    <lineage>
        <taxon>Eukaryota</taxon>
        <taxon>Metazoa</taxon>
        <taxon>Ecdysozoa</taxon>
        <taxon>Arthropoda</taxon>
        <taxon>Hexapoda</taxon>
        <taxon>Collembola</taxon>
        <taxon>Symphypleona</taxon>
        <taxon>Sminthuridae</taxon>
        <taxon>Allacma</taxon>
    </lineage>
</organism>
<feature type="transmembrane region" description="Helical" evidence="1">
    <location>
        <begin position="116"/>
        <end position="134"/>
    </location>
</feature>
<proteinExistence type="predicted"/>
<evidence type="ECO:0000256" key="1">
    <source>
        <dbReference type="SAM" id="Phobius"/>
    </source>
</evidence>
<keyword evidence="1" id="KW-0812">Transmembrane</keyword>
<dbReference type="EMBL" id="CAJVCH010418618">
    <property type="protein sequence ID" value="CAG7818363.1"/>
    <property type="molecule type" value="Genomic_DNA"/>
</dbReference>
<protein>
    <submittedName>
        <fullName evidence="2">Uncharacterized protein</fullName>
    </submittedName>
</protein>
<evidence type="ECO:0000313" key="3">
    <source>
        <dbReference type="Proteomes" id="UP000708208"/>
    </source>
</evidence>
<comment type="caution">
    <text evidence="2">The sequence shown here is derived from an EMBL/GenBank/DDBJ whole genome shotgun (WGS) entry which is preliminary data.</text>
</comment>
<keyword evidence="1" id="KW-1133">Transmembrane helix</keyword>
<accession>A0A8J2KJR7</accession>
<dbReference type="Proteomes" id="UP000708208">
    <property type="component" value="Unassembled WGS sequence"/>
</dbReference>
<gene>
    <name evidence="2" type="ORF">AFUS01_LOCUS28870</name>
</gene>
<name>A0A8J2KJR7_9HEXA</name>
<evidence type="ECO:0000313" key="2">
    <source>
        <dbReference type="EMBL" id="CAG7818363.1"/>
    </source>
</evidence>
<sequence>MLLVSTLYGLQIEGQTFYVTGFVGHCLALLIICGFGYSWEAHVPLIITISTFIRVKEIQYTKDRVERYKIFRNVSYNEKPFSYDKVPPQLTEVTQWFLNWQWSFCLKGFFPLNNTLMPMIVSSGLTYIIFIFQLKATEG</sequence>